<dbReference type="AlphaFoldDB" id="A0A7W9MUQ6"/>
<dbReference type="InterPro" id="IPR050482">
    <property type="entry name" value="Sensor_HK_TwoCompSys"/>
</dbReference>
<keyword evidence="3" id="KW-0902">Two-component regulatory system</keyword>
<feature type="transmembrane region" description="Helical" evidence="4">
    <location>
        <begin position="93"/>
        <end position="126"/>
    </location>
</feature>
<proteinExistence type="predicted"/>
<keyword evidence="1 6" id="KW-0808">Transferase</keyword>
<feature type="domain" description="Signal transduction histidine kinase subgroup 3 dimerisation and phosphoacceptor" evidence="5">
    <location>
        <begin position="198"/>
        <end position="265"/>
    </location>
</feature>
<reference evidence="6 7" key="1">
    <citation type="submission" date="2020-08" db="EMBL/GenBank/DDBJ databases">
        <title>Sequencing the genomes of 1000 actinobacteria strains.</title>
        <authorList>
            <person name="Klenk H.-P."/>
        </authorList>
    </citation>
    <scope>NUCLEOTIDE SEQUENCE [LARGE SCALE GENOMIC DNA]</scope>
    <source>
        <strain evidence="6 7">DSM 28967</strain>
    </source>
</reference>
<evidence type="ECO:0000256" key="2">
    <source>
        <dbReference type="ARBA" id="ARBA00022777"/>
    </source>
</evidence>
<dbReference type="Gene3D" id="1.20.5.1930">
    <property type="match status" value="1"/>
</dbReference>
<dbReference type="PANTHER" id="PTHR24421:SF63">
    <property type="entry name" value="SENSOR HISTIDINE KINASE DESK"/>
    <property type="match status" value="1"/>
</dbReference>
<name>A0A7W9MUQ6_9ACTN</name>
<dbReference type="EC" id="2.7.13.3" evidence="6"/>
<dbReference type="RefSeq" id="WP_202893000.1">
    <property type="nucleotide sequence ID" value="NZ_JACHMY010000001.1"/>
</dbReference>
<dbReference type="EMBL" id="JACHMY010000001">
    <property type="protein sequence ID" value="MBB5836208.1"/>
    <property type="molecule type" value="Genomic_DNA"/>
</dbReference>
<feature type="transmembrane region" description="Helical" evidence="4">
    <location>
        <begin position="157"/>
        <end position="181"/>
    </location>
</feature>
<keyword evidence="4" id="KW-0812">Transmembrane</keyword>
<sequence length="383" mass="40535">MTHRATDEFSVRRWPDWTFLGERGSIQRTRVAASLSLGVPLVLVSLRTADLVADRYDGPHVVLAAALIGCYVVACLSALWFGPLAPRRVRVGLVATMFGFGAAPAALLNAPVLLTDLTFAIALALMLLPLRGSLPLGLATAAGQVCWMWAGPGPVDWRAVVMLVAVTVALGFVLALSFTIGQLRAARAQVRQLAVDAERERLARDLHDILGHSLSTITVKLGLARRQLEVAADLDSALNELRELESLSRQALSDVRATVSGYRDVSLTAELAGARLALRAAGVRADLPTAADNVRPDLQAVFAYVLREGATNILRHSNATRCTLRLGPHHLELINDGTAAADPKPGNGLTGLAGRLAAVSGTLEHGPTADGGFRLRAEAPSSS</sequence>
<dbReference type="GO" id="GO:0000155">
    <property type="term" value="F:phosphorelay sensor kinase activity"/>
    <property type="evidence" value="ECO:0007669"/>
    <property type="project" value="InterPro"/>
</dbReference>
<evidence type="ECO:0000256" key="3">
    <source>
        <dbReference type="ARBA" id="ARBA00023012"/>
    </source>
</evidence>
<dbReference type="Gene3D" id="3.30.565.10">
    <property type="entry name" value="Histidine kinase-like ATPase, C-terminal domain"/>
    <property type="match status" value="1"/>
</dbReference>
<dbReference type="Proteomes" id="UP000549971">
    <property type="component" value="Unassembled WGS sequence"/>
</dbReference>
<dbReference type="GO" id="GO:0046983">
    <property type="term" value="F:protein dimerization activity"/>
    <property type="evidence" value="ECO:0007669"/>
    <property type="project" value="InterPro"/>
</dbReference>
<dbReference type="Pfam" id="PF07730">
    <property type="entry name" value="HisKA_3"/>
    <property type="match status" value="1"/>
</dbReference>
<comment type="caution">
    <text evidence="6">The sequence shown here is derived from an EMBL/GenBank/DDBJ whole genome shotgun (WGS) entry which is preliminary data.</text>
</comment>
<keyword evidence="4" id="KW-0472">Membrane</keyword>
<dbReference type="PANTHER" id="PTHR24421">
    <property type="entry name" value="NITRATE/NITRITE SENSOR PROTEIN NARX-RELATED"/>
    <property type="match status" value="1"/>
</dbReference>
<keyword evidence="2 6" id="KW-0418">Kinase</keyword>
<evidence type="ECO:0000256" key="4">
    <source>
        <dbReference type="SAM" id="Phobius"/>
    </source>
</evidence>
<dbReference type="GO" id="GO:0016020">
    <property type="term" value="C:membrane"/>
    <property type="evidence" value="ECO:0007669"/>
    <property type="project" value="InterPro"/>
</dbReference>
<dbReference type="CDD" id="cd16917">
    <property type="entry name" value="HATPase_UhpB-NarQ-NarX-like"/>
    <property type="match status" value="1"/>
</dbReference>
<feature type="transmembrane region" description="Helical" evidence="4">
    <location>
        <begin position="61"/>
        <end position="81"/>
    </location>
</feature>
<keyword evidence="4" id="KW-1133">Transmembrane helix</keyword>
<gene>
    <name evidence="6" type="ORF">HDA39_002942</name>
</gene>
<evidence type="ECO:0000256" key="1">
    <source>
        <dbReference type="ARBA" id="ARBA00022679"/>
    </source>
</evidence>
<keyword evidence="7" id="KW-1185">Reference proteome</keyword>
<evidence type="ECO:0000313" key="7">
    <source>
        <dbReference type="Proteomes" id="UP000549971"/>
    </source>
</evidence>
<dbReference type="InterPro" id="IPR036890">
    <property type="entry name" value="HATPase_C_sf"/>
</dbReference>
<evidence type="ECO:0000313" key="6">
    <source>
        <dbReference type="EMBL" id="MBB5836208.1"/>
    </source>
</evidence>
<dbReference type="InterPro" id="IPR011712">
    <property type="entry name" value="Sig_transdc_His_kin_sub3_dim/P"/>
</dbReference>
<evidence type="ECO:0000259" key="5">
    <source>
        <dbReference type="Pfam" id="PF07730"/>
    </source>
</evidence>
<accession>A0A7W9MUQ6</accession>
<organism evidence="6 7">
    <name type="scientific">Kribbella italica</name>
    <dbReference type="NCBI Taxonomy" id="1540520"/>
    <lineage>
        <taxon>Bacteria</taxon>
        <taxon>Bacillati</taxon>
        <taxon>Actinomycetota</taxon>
        <taxon>Actinomycetes</taxon>
        <taxon>Propionibacteriales</taxon>
        <taxon>Kribbellaceae</taxon>
        <taxon>Kribbella</taxon>
    </lineage>
</organism>
<protein>
    <submittedName>
        <fullName evidence="6">Two-component system sensor histidine kinase DesK</fullName>
        <ecNumber evidence="6">2.7.13.3</ecNumber>
    </submittedName>
</protein>